<sequence>MTRIVLLGATGYTGRLIAEQLVGRGLAPLLAGRSASALDALAATLGGGRVAGTAVVTLDDPRTIARLLSPGDVLITTVGPFLTLGHAALTAALDAGAHYVDTTGEAPFVRHVFRAPGAAAAAKGCALLPAFGYDFVPGNLAGALALERAGEAAERLDVGYFFLGDTQTALSGGTQASAAGVLTEPGFTFAGGRVVEERCGARIRRYDVQGQRRPGLTLGSSEVLTLPARFPHVVDIDVHQGGLGAVTPLVAQVGRVAAVPSLARAVRALAGKLVKGSTGGPDAESRSRSATHVVAIASDRAGRFLEQVVVQGPNVYDATAATIAWSADRIVAGGLEGVGALGPVDAFGLRELERGCASLGIAEPAAPAASVQTRA</sequence>
<evidence type="ECO:0000259" key="1">
    <source>
        <dbReference type="Pfam" id="PF03435"/>
    </source>
</evidence>
<dbReference type="InterPro" id="IPR036291">
    <property type="entry name" value="NAD(P)-bd_dom_sf"/>
</dbReference>
<dbReference type="PANTHER" id="PTHR43781:SF1">
    <property type="entry name" value="SACCHAROPINE DEHYDROGENASE"/>
    <property type="match status" value="1"/>
</dbReference>
<dbReference type="AlphaFoldDB" id="A0AAU7AYU0"/>
<dbReference type="SUPFAM" id="SSF51735">
    <property type="entry name" value="NAD(P)-binding Rossmann-fold domains"/>
    <property type="match status" value="1"/>
</dbReference>
<name>A0AAU7AYU0_9ACTN</name>
<dbReference type="RefSeq" id="WP_354698016.1">
    <property type="nucleotide sequence ID" value="NZ_CP114014.1"/>
</dbReference>
<dbReference type="PANTHER" id="PTHR43781">
    <property type="entry name" value="SACCHAROPINE DEHYDROGENASE"/>
    <property type="match status" value="1"/>
</dbReference>
<dbReference type="Gene3D" id="3.40.50.720">
    <property type="entry name" value="NAD(P)-binding Rossmann-like Domain"/>
    <property type="match status" value="1"/>
</dbReference>
<accession>A0AAU7AYU0</accession>
<protein>
    <recommendedName>
        <fullName evidence="1">Saccharopine dehydrogenase NADP binding domain-containing protein</fullName>
    </recommendedName>
</protein>
<reference evidence="2" key="1">
    <citation type="submission" date="2022-12" db="EMBL/GenBank/DDBJ databases">
        <title>Paraconexibacter alkalitolerans sp. nov. and Baekduia alba sp. nov., isolated from soil and emended description of the genera Paraconexibacter (Chun et al., 2020) and Baekduia (An et al., 2020).</title>
        <authorList>
            <person name="Vieira S."/>
            <person name="Huber K.J."/>
            <person name="Geppert A."/>
            <person name="Wolf J."/>
            <person name="Neumann-Schaal M."/>
            <person name="Muesken M."/>
            <person name="Overmann J."/>
        </authorList>
    </citation>
    <scope>NUCLEOTIDE SEQUENCE</scope>
    <source>
        <strain evidence="2">AEG42_29</strain>
    </source>
</reference>
<feature type="domain" description="Saccharopine dehydrogenase NADP binding" evidence="1">
    <location>
        <begin position="4"/>
        <end position="125"/>
    </location>
</feature>
<evidence type="ECO:0000313" key="2">
    <source>
        <dbReference type="EMBL" id="XAY06799.1"/>
    </source>
</evidence>
<dbReference type="KEGG" id="parq:DSM112329_03677"/>
<proteinExistence type="predicted"/>
<organism evidence="2">
    <name type="scientific">Paraconexibacter sp. AEG42_29</name>
    <dbReference type="NCBI Taxonomy" id="2997339"/>
    <lineage>
        <taxon>Bacteria</taxon>
        <taxon>Bacillati</taxon>
        <taxon>Actinomycetota</taxon>
        <taxon>Thermoleophilia</taxon>
        <taxon>Solirubrobacterales</taxon>
        <taxon>Paraconexibacteraceae</taxon>
        <taxon>Paraconexibacter</taxon>
    </lineage>
</organism>
<gene>
    <name evidence="2" type="ORF">DSM112329_03677</name>
</gene>
<dbReference type="Pfam" id="PF03435">
    <property type="entry name" value="Sacchrp_dh_NADP"/>
    <property type="match status" value="1"/>
</dbReference>
<dbReference type="EMBL" id="CP114014">
    <property type="protein sequence ID" value="XAY06799.1"/>
    <property type="molecule type" value="Genomic_DNA"/>
</dbReference>
<dbReference type="InterPro" id="IPR005097">
    <property type="entry name" value="Sacchrp_dh_NADP-bd"/>
</dbReference>